<name>A0ABR3TQE3_9PEZI</name>
<evidence type="ECO:0000256" key="1">
    <source>
        <dbReference type="SAM" id="SignalP"/>
    </source>
</evidence>
<feature type="chain" id="PRO_5045640840" evidence="1">
    <location>
        <begin position="20"/>
        <end position="130"/>
    </location>
</feature>
<organism evidence="2 3">
    <name type="scientific">Diplodia intermedia</name>
    <dbReference type="NCBI Taxonomy" id="856260"/>
    <lineage>
        <taxon>Eukaryota</taxon>
        <taxon>Fungi</taxon>
        <taxon>Dikarya</taxon>
        <taxon>Ascomycota</taxon>
        <taxon>Pezizomycotina</taxon>
        <taxon>Dothideomycetes</taxon>
        <taxon>Dothideomycetes incertae sedis</taxon>
        <taxon>Botryosphaeriales</taxon>
        <taxon>Botryosphaeriaceae</taxon>
        <taxon>Diplodia</taxon>
    </lineage>
</organism>
<evidence type="ECO:0000313" key="2">
    <source>
        <dbReference type="EMBL" id="KAL1642229.1"/>
    </source>
</evidence>
<proteinExistence type="predicted"/>
<gene>
    <name evidence="2" type="ORF">SLS58_005569</name>
</gene>
<sequence>MHASAITTVLLGLTLGALGSPITSAAAAPENKLVRRANSCTSENYQIMANKWSIYLDNDTYYNKQCGNGCLDNIRGRCNNVSDWGCSRDANGRAHMTFLTPAGCSDWAMTQALKACTKGEQTIDCLNGAT</sequence>
<accession>A0ABR3TQE3</accession>
<keyword evidence="3" id="KW-1185">Reference proteome</keyword>
<dbReference type="EMBL" id="JAKEKT020000034">
    <property type="protein sequence ID" value="KAL1642229.1"/>
    <property type="molecule type" value="Genomic_DNA"/>
</dbReference>
<comment type="caution">
    <text evidence="2">The sequence shown here is derived from an EMBL/GenBank/DDBJ whole genome shotgun (WGS) entry which is preliminary data.</text>
</comment>
<reference evidence="2 3" key="1">
    <citation type="journal article" date="2023" name="Plant Dis.">
        <title>First Report of Diplodia intermedia Causing Canker and Dieback Diseases on Apple Trees in Canada.</title>
        <authorList>
            <person name="Ellouze W."/>
            <person name="Ilyukhin E."/>
            <person name="Sulman M."/>
            <person name="Ali S."/>
        </authorList>
    </citation>
    <scope>NUCLEOTIDE SEQUENCE [LARGE SCALE GENOMIC DNA]</scope>
    <source>
        <strain evidence="2 3">M45-28</strain>
    </source>
</reference>
<protein>
    <submittedName>
        <fullName evidence="2">Uncharacterized protein</fullName>
    </submittedName>
</protein>
<feature type="signal peptide" evidence="1">
    <location>
        <begin position="1"/>
        <end position="19"/>
    </location>
</feature>
<dbReference type="Proteomes" id="UP001521184">
    <property type="component" value="Unassembled WGS sequence"/>
</dbReference>
<keyword evidence="1" id="KW-0732">Signal</keyword>
<evidence type="ECO:0000313" key="3">
    <source>
        <dbReference type="Proteomes" id="UP001521184"/>
    </source>
</evidence>